<evidence type="ECO:0000313" key="9">
    <source>
        <dbReference type="Proteomes" id="UP000683139"/>
    </source>
</evidence>
<evidence type="ECO:0000259" key="6">
    <source>
        <dbReference type="PROSITE" id="PS50110"/>
    </source>
</evidence>
<dbReference type="Gene3D" id="3.40.50.2300">
    <property type="match status" value="1"/>
</dbReference>
<dbReference type="GO" id="GO:0006935">
    <property type="term" value="P:chemotaxis"/>
    <property type="evidence" value="ECO:0007669"/>
    <property type="project" value="InterPro"/>
</dbReference>
<comment type="catalytic activity">
    <reaction evidence="4">
        <text>[protein]-L-glutamate 5-O-methyl ester + H2O = L-glutamyl-[protein] + methanol + H(+)</text>
        <dbReference type="Rhea" id="RHEA:23236"/>
        <dbReference type="Rhea" id="RHEA-COMP:10208"/>
        <dbReference type="Rhea" id="RHEA-COMP:10311"/>
        <dbReference type="ChEBI" id="CHEBI:15377"/>
        <dbReference type="ChEBI" id="CHEBI:15378"/>
        <dbReference type="ChEBI" id="CHEBI:17790"/>
        <dbReference type="ChEBI" id="CHEBI:29973"/>
        <dbReference type="ChEBI" id="CHEBI:82795"/>
        <dbReference type="EC" id="3.1.1.61"/>
    </reaction>
</comment>
<evidence type="ECO:0000256" key="4">
    <source>
        <dbReference type="ARBA" id="ARBA00048267"/>
    </source>
</evidence>
<protein>
    <recommendedName>
        <fullName evidence="3">protein-glutamate methylesterase</fullName>
        <ecNumber evidence="3">3.1.1.61</ecNumber>
    </recommendedName>
</protein>
<gene>
    <name evidence="8" type="primary">cheB2</name>
    <name evidence="8" type="ORF">J40TS1_45300</name>
</gene>
<dbReference type="PROSITE" id="PS50110">
    <property type="entry name" value="RESPONSE_REGULATORY"/>
    <property type="match status" value="1"/>
</dbReference>
<keyword evidence="2" id="KW-0378">Hydrolase</keyword>
<comment type="caution">
    <text evidence="8">The sequence shown here is derived from an EMBL/GenBank/DDBJ whole genome shotgun (WGS) entry which is preliminary data.</text>
</comment>
<dbReference type="InterPro" id="IPR001789">
    <property type="entry name" value="Sig_transdc_resp-reg_receiver"/>
</dbReference>
<dbReference type="GO" id="GO:0005737">
    <property type="term" value="C:cytoplasm"/>
    <property type="evidence" value="ECO:0007669"/>
    <property type="project" value="InterPro"/>
</dbReference>
<name>A0A919YY29_9BACL</name>
<dbReference type="PROSITE" id="PS50122">
    <property type="entry name" value="CHEB"/>
    <property type="match status" value="1"/>
</dbReference>
<dbReference type="RefSeq" id="WP_213519546.1">
    <property type="nucleotide sequence ID" value="NZ_BOSE01000011.1"/>
</dbReference>
<organism evidence="8 9">
    <name type="scientific">Paenibacillus montaniterrae</name>
    <dbReference type="NCBI Taxonomy" id="429341"/>
    <lineage>
        <taxon>Bacteria</taxon>
        <taxon>Bacillati</taxon>
        <taxon>Bacillota</taxon>
        <taxon>Bacilli</taxon>
        <taxon>Bacillales</taxon>
        <taxon>Paenibacillaceae</taxon>
        <taxon>Paenibacillus</taxon>
    </lineage>
</organism>
<dbReference type="Pfam" id="PF00072">
    <property type="entry name" value="Response_reg"/>
    <property type="match status" value="1"/>
</dbReference>
<dbReference type="InterPro" id="IPR011006">
    <property type="entry name" value="CheY-like_superfamily"/>
</dbReference>
<dbReference type="GO" id="GO:0000156">
    <property type="term" value="F:phosphorelay response regulator activity"/>
    <property type="evidence" value="ECO:0007669"/>
    <property type="project" value="InterPro"/>
</dbReference>
<dbReference type="Gene3D" id="3.40.50.180">
    <property type="entry name" value="Methylesterase CheB, C-terminal domain"/>
    <property type="match status" value="1"/>
</dbReference>
<evidence type="ECO:0000313" key="8">
    <source>
        <dbReference type="EMBL" id="GIP18888.1"/>
    </source>
</evidence>
<accession>A0A919YY29</accession>
<comment type="caution">
    <text evidence="5">Lacks conserved residue(s) required for the propagation of feature annotation.</text>
</comment>
<keyword evidence="9" id="KW-1185">Reference proteome</keyword>
<dbReference type="AlphaFoldDB" id="A0A919YY29"/>
<dbReference type="SUPFAM" id="SSF52738">
    <property type="entry name" value="Methylesterase CheB, C-terminal domain"/>
    <property type="match status" value="1"/>
</dbReference>
<proteinExistence type="predicted"/>
<dbReference type="SUPFAM" id="SSF52172">
    <property type="entry name" value="CheY-like"/>
    <property type="match status" value="1"/>
</dbReference>
<dbReference type="EMBL" id="BOSE01000011">
    <property type="protein sequence ID" value="GIP18888.1"/>
    <property type="molecule type" value="Genomic_DNA"/>
</dbReference>
<dbReference type="InterPro" id="IPR035909">
    <property type="entry name" value="CheB_C"/>
</dbReference>
<dbReference type="Proteomes" id="UP000683139">
    <property type="component" value="Unassembled WGS sequence"/>
</dbReference>
<dbReference type="GO" id="GO:0008984">
    <property type="term" value="F:protein-glutamate methylesterase activity"/>
    <property type="evidence" value="ECO:0007669"/>
    <property type="project" value="UniProtKB-EC"/>
</dbReference>
<evidence type="ECO:0000256" key="1">
    <source>
        <dbReference type="ARBA" id="ARBA00022490"/>
    </source>
</evidence>
<dbReference type="Pfam" id="PF01339">
    <property type="entry name" value="CheB_methylest"/>
    <property type="match status" value="1"/>
</dbReference>
<reference evidence="8" key="1">
    <citation type="submission" date="2021-03" db="EMBL/GenBank/DDBJ databases">
        <title>Antimicrobial resistance genes in bacteria isolated from Japanese honey, and their potential for conferring macrolide and lincosamide resistance in the American foulbrood pathogen Paenibacillus larvae.</title>
        <authorList>
            <person name="Okamoto M."/>
            <person name="Kumagai M."/>
            <person name="Kanamori H."/>
            <person name="Takamatsu D."/>
        </authorList>
    </citation>
    <scope>NUCLEOTIDE SEQUENCE</scope>
    <source>
        <strain evidence="8">J40TS1</strain>
    </source>
</reference>
<dbReference type="PANTHER" id="PTHR42872">
    <property type="entry name" value="PROTEIN-GLUTAMATE METHYLESTERASE/PROTEIN-GLUTAMINE GLUTAMINASE"/>
    <property type="match status" value="1"/>
</dbReference>
<dbReference type="SMART" id="SM00448">
    <property type="entry name" value="REC"/>
    <property type="match status" value="1"/>
</dbReference>
<sequence length="329" mass="36598">MSMPIRMLLIDYSIVFREMLMKRLVQEPQLQLLPSACDPFDALHKVNKYRPDVIICAHELPFLSGIDLIRKHLSLTNVPIIAMSVNEELKGAALQAGAIDFIAKPKSATYAEVQRFTAKLLTMAMQIGKSERLRRDRHPFRKAASRRSKVIAIGASTHGTAEIVQLLSNLPSNCPPVLLSHQAPYGNSRLLVEQLKANCTMGVKEAADGDNLRPGTVMVASTDEPVCLTSDDRSYYVKYCRSDEQEAHKLDCFFESVAVTMGCYAIGILMTGTDEDGVRGLHHMRRAGARAFARVENSVRRMSKLANELSAVEEFHSSDRLAKQLLQVL</sequence>
<evidence type="ECO:0000256" key="5">
    <source>
        <dbReference type="PROSITE-ProRule" id="PRU00169"/>
    </source>
</evidence>
<evidence type="ECO:0000259" key="7">
    <source>
        <dbReference type="PROSITE" id="PS50122"/>
    </source>
</evidence>
<evidence type="ECO:0000256" key="2">
    <source>
        <dbReference type="ARBA" id="ARBA00022801"/>
    </source>
</evidence>
<keyword evidence="1" id="KW-0963">Cytoplasm</keyword>
<feature type="domain" description="CheB-type methylesterase" evidence="7">
    <location>
        <begin position="139"/>
        <end position="329"/>
    </location>
</feature>
<feature type="domain" description="Response regulatory" evidence="6">
    <location>
        <begin position="6"/>
        <end position="119"/>
    </location>
</feature>
<dbReference type="InterPro" id="IPR000673">
    <property type="entry name" value="Sig_transdc_resp-reg_Me-estase"/>
</dbReference>
<dbReference type="PANTHER" id="PTHR42872:SF6">
    <property type="entry name" value="PROTEIN-GLUTAMATE METHYLESTERASE_PROTEIN-GLUTAMINE GLUTAMINASE"/>
    <property type="match status" value="1"/>
</dbReference>
<evidence type="ECO:0000256" key="3">
    <source>
        <dbReference type="ARBA" id="ARBA00039140"/>
    </source>
</evidence>
<dbReference type="EC" id="3.1.1.61" evidence="3"/>